<dbReference type="InterPro" id="IPR007084">
    <property type="entry name" value="BRICHOS_dom"/>
</dbReference>
<protein>
    <submittedName>
        <fullName evidence="1">Uncharacterized protein</fullName>
    </submittedName>
</protein>
<sequence>MNKSASLITCGLLVFLALHFVVGSRKEKDAKFKVRINENGTRFSEKVKINEKENTVRFVVPKHNDFDRSEVLNEFNLNLTITRLPDVGVCYIKPLDKSLPSPRKMKSDMKYVKRMRTQISKPETVVTTSEWTPDKKLEPKQLHPTVVKFCAGLPVYRLKEITKDNWEIEENKKSDNDTTTRTKRRSYYDVCGNQQNRVLPCPDNTWRLICYYANVGRSCVYWVKCRHPGYGYSTSVSVNSRCTFHHNRSSTRCCKFACPWWYG</sequence>
<organism evidence="1 2">
    <name type="scientific">Paramuricea clavata</name>
    <name type="common">Red gorgonian</name>
    <name type="synonym">Violescent sea-whip</name>
    <dbReference type="NCBI Taxonomy" id="317549"/>
    <lineage>
        <taxon>Eukaryota</taxon>
        <taxon>Metazoa</taxon>
        <taxon>Cnidaria</taxon>
        <taxon>Anthozoa</taxon>
        <taxon>Octocorallia</taxon>
        <taxon>Malacalcyonacea</taxon>
        <taxon>Plexauridae</taxon>
        <taxon>Paramuricea</taxon>
    </lineage>
</organism>
<dbReference type="InterPro" id="IPR051772">
    <property type="entry name" value="Gastrokine"/>
</dbReference>
<name>A0A7D9JXX5_PARCT</name>
<dbReference type="OrthoDB" id="5988923at2759"/>
<dbReference type="AlphaFoldDB" id="A0A7D9JXX5"/>
<keyword evidence="2" id="KW-1185">Reference proteome</keyword>
<dbReference type="SMART" id="SM01039">
    <property type="entry name" value="BRICHOS"/>
    <property type="match status" value="1"/>
</dbReference>
<accession>A0A7D9JXX5</accession>
<dbReference type="PANTHER" id="PTHR16483">
    <property type="entry name" value="GASTROKINE 1"/>
    <property type="match status" value="1"/>
</dbReference>
<dbReference type="PROSITE" id="PS50869">
    <property type="entry name" value="BRICHOS"/>
    <property type="match status" value="1"/>
</dbReference>
<reference evidence="1" key="1">
    <citation type="submission" date="2020-04" db="EMBL/GenBank/DDBJ databases">
        <authorList>
            <person name="Alioto T."/>
            <person name="Alioto T."/>
            <person name="Gomez Garrido J."/>
        </authorList>
    </citation>
    <scope>NUCLEOTIDE SEQUENCE</scope>
    <source>
        <strain evidence="1">A484AB</strain>
    </source>
</reference>
<evidence type="ECO:0000313" key="1">
    <source>
        <dbReference type="EMBL" id="CAB4037044.1"/>
    </source>
</evidence>
<dbReference type="Proteomes" id="UP001152795">
    <property type="component" value="Unassembled WGS sequence"/>
</dbReference>
<proteinExistence type="predicted"/>
<evidence type="ECO:0000313" key="2">
    <source>
        <dbReference type="Proteomes" id="UP001152795"/>
    </source>
</evidence>
<dbReference type="Pfam" id="PF04089">
    <property type="entry name" value="BRICHOS"/>
    <property type="match status" value="1"/>
</dbReference>
<dbReference type="EMBL" id="CACRXK020022673">
    <property type="protein sequence ID" value="CAB4037044.1"/>
    <property type="molecule type" value="Genomic_DNA"/>
</dbReference>
<comment type="caution">
    <text evidence="1">The sequence shown here is derived from an EMBL/GenBank/DDBJ whole genome shotgun (WGS) entry which is preliminary data.</text>
</comment>
<gene>
    <name evidence="1" type="ORF">PACLA_8A033876</name>
</gene>